<gene>
    <name evidence="2" type="ORF">CSSPJE1EN2_LOCUS25347</name>
</gene>
<feature type="region of interest" description="Disordered" evidence="1">
    <location>
        <begin position="30"/>
        <end position="102"/>
    </location>
</feature>
<evidence type="ECO:0000313" key="3">
    <source>
        <dbReference type="Proteomes" id="UP001497522"/>
    </source>
</evidence>
<reference evidence="2" key="1">
    <citation type="submission" date="2024-03" db="EMBL/GenBank/DDBJ databases">
        <authorList>
            <consortium name="ELIXIR-Norway"/>
            <consortium name="Elixir Norway"/>
        </authorList>
    </citation>
    <scope>NUCLEOTIDE SEQUENCE</scope>
</reference>
<evidence type="ECO:0000256" key="1">
    <source>
        <dbReference type="SAM" id="MobiDB-lite"/>
    </source>
</evidence>
<dbReference type="EMBL" id="CAXHBF010000178">
    <property type="protein sequence ID" value="CAK9855415.1"/>
    <property type="molecule type" value="Genomic_DNA"/>
</dbReference>
<keyword evidence="3" id="KW-1185">Reference proteome</keyword>
<name>A0ABP0ZXY1_9BRYO</name>
<protein>
    <submittedName>
        <fullName evidence="2">Uncharacterized protein</fullName>
    </submittedName>
</protein>
<feature type="compositionally biased region" description="Polar residues" evidence="1">
    <location>
        <begin position="67"/>
        <end position="95"/>
    </location>
</feature>
<sequence length="233" mass="25702">MRMKVTWTNCVRTILTRAVVQFQRKASSINYGPAERHDHHPKPDGSSPDLKRSNGEVVAERHHDDPTSSCPGMTAKSNGEVVEQSSGTVASSDGTSVPDEPLKMMHREPDTGVQIIPLLKSWELALCPVAGMASLTAGLAFVIMYKEFLDESPAAVPIDKRMKVVGGQTSQAELDGSPEWTWKKKAQKYAQESPLQHLSKKGNSISPNEHDHQLHKLWMQDPGCNCTLTYACR</sequence>
<dbReference type="Proteomes" id="UP001497522">
    <property type="component" value="Unassembled WGS sequence"/>
</dbReference>
<organism evidence="2 3">
    <name type="scientific">Sphagnum jensenii</name>
    <dbReference type="NCBI Taxonomy" id="128206"/>
    <lineage>
        <taxon>Eukaryota</taxon>
        <taxon>Viridiplantae</taxon>
        <taxon>Streptophyta</taxon>
        <taxon>Embryophyta</taxon>
        <taxon>Bryophyta</taxon>
        <taxon>Sphagnophytina</taxon>
        <taxon>Sphagnopsida</taxon>
        <taxon>Sphagnales</taxon>
        <taxon>Sphagnaceae</taxon>
        <taxon>Sphagnum</taxon>
    </lineage>
</organism>
<feature type="compositionally biased region" description="Basic and acidic residues" evidence="1">
    <location>
        <begin position="34"/>
        <end position="66"/>
    </location>
</feature>
<comment type="caution">
    <text evidence="2">The sequence shown here is derived from an EMBL/GenBank/DDBJ whole genome shotgun (WGS) entry which is preliminary data.</text>
</comment>
<evidence type="ECO:0000313" key="2">
    <source>
        <dbReference type="EMBL" id="CAK9855415.1"/>
    </source>
</evidence>
<proteinExistence type="predicted"/>
<accession>A0ABP0ZXY1</accession>